<evidence type="ECO:0000313" key="3">
    <source>
        <dbReference type="Proteomes" id="UP000001052"/>
    </source>
</evidence>
<accession>C8X4C9</accession>
<dbReference type="STRING" id="485915.Dret_2119"/>
<evidence type="ECO:0000256" key="1">
    <source>
        <dbReference type="SAM" id="Phobius"/>
    </source>
</evidence>
<keyword evidence="3" id="KW-1185">Reference proteome</keyword>
<feature type="transmembrane region" description="Helical" evidence="1">
    <location>
        <begin position="20"/>
        <end position="43"/>
    </location>
</feature>
<sequence>MAKYDSYIVRPEQITYANILFYGAWLGIALMAVTYIIYVAGILDPHVSLELVVNNWDKSVAEYRQITNSPDGWGWVALLGSGDFINFLGIALLALMTIVCYLTLIPAYLKRKETTYAVIAILEVVVLLAAASGLIGAGGH</sequence>
<dbReference type="HOGENOM" id="CLU_151167_0_0_7"/>
<keyword evidence="1" id="KW-0812">Transmembrane</keyword>
<feature type="transmembrane region" description="Helical" evidence="1">
    <location>
        <begin position="84"/>
        <end position="104"/>
    </location>
</feature>
<reference evidence="2 3" key="2">
    <citation type="journal article" date="2010" name="Stand. Genomic Sci.">
        <title>Complete genome sequence of Desulfohalobium retbaense type strain (HR(100)).</title>
        <authorList>
            <person name="Spring S."/>
            <person name="Nolan M."/>
            <person name="Lapidus A."/>
            <person name="Glavina Del Rio T."/>
            <person name="Copeland A."/>
            <person name="Tice H."/>
            <person name="Cheng J.F."/>
            <person name="Lucas S."/>
            <person name="Land M."/>
            <person name="Chen F."/>
            <person name="Bruce D."/>
            <person name="Goodwin L."/>
            <person name="Pitluck S."/>
            <person name="Ivanova N."/>
            <person name="Mavromatis K."/>
            <person name="Mikhailova N."/>
            <person name="Pati A."/>
            <person name="Chen A."/>
            <person name="Palaniappan K."/>
            <person name="Hauser L."/>
            <person name="Chang Y.J."/>
            <person name="Jeffries C.D."/>
            <person name="Munk C."/>
            <person name="Kiss H."/>
            <person name="Chain P."/>
            <person name="Han C."/>
            <person name="Brettin T."/>
            <person name="Detter J.C."/>
            <person name="Schuler E."/>
            <person name="Goker M."/>
            <person name="Rohde M."/>
            <person name="Bristow J."/>
            <person name="Eisen J.A."/>
            <person name="Markowitz V."/>
            <person name="Hugenholtz P."/>
            <person name="Kyrpides N.C."/>
            <person name="Klenk H.P."/>
        </authorList>
    </citation>
    <scope>NUCLEOTIDE SEQUENCE [LARGE SCALE GENOMIC DNA]</scope>
    <source>
        <strain evidence="2 3">DSM 5692</strain>
    </source>
</reference>
<keyword evidence="1" id="KW-1133">Transmembrane helix</keyword>
<gene>
    <name evidence="2" type="ordered locus">Dret_2119</name>
</gene>
<feature type="transmembrane region" description="Helical" evidence="1">
    <location>
        <begin position="116"/>
        <end position="137"/>
    </location>
</feature>
<proteinExistence type="predicted"/>
<dbReference type="RefSeq" id="WP_015752544.1">
    <property type="nucleotide sequence ID" value="NC_013223.1"/>
</dbReference>
<organism evidence="2 3">
    <name type="scientific">Desulfohalobium retbaense (strain ATCC 49708 / DSM 5692 / JCM 16813 / HR100)</name>
    <dbReference type="NCBI Taxonomy" id="485915"/>
    <lineage>
        <taxon>Bacteria</taxon>
        <taxon>Pseudomonadati</taxon>
        <taxon>Thermodesulfobacteriota</taxon>
        <taxon>Desulfovibrionia</taxon>
        <taxon>Desulfovibrionales</taxon>
        <taxon>Desulfohalobiaceae</taxon>
        <taxon>Desulfohalobium</taxon>
    </lineage>
</organism>
<keyword evidence="1" id="KW-0472">Membrane</keyword>
<dbReference type="KEGG" id="drt:Dret_2119"/>
<evidence type="ECO:0008006" key="4">
    <source>
        <dbReference type="Google" id="ProtNLM"/>
    </source>
</evidence>
<dbReference type="AlphaFoldDB" id="C8X4C9"/>
<evidence type="ECO:0000313" key="2">
    <source>
        <dbReference type="EMBL" id="ACV69403.1"/>
    </source>
</evidence>
<reference evidence="3" key="1">
    <citation type="submission" date="2009-09" db="EMBL/GenBank/DDBJ databases">
        <title>The complete chromosome of Desulfohalobium retbaense DSM 5692.</title>
        <authorList>
            <consortium name="US DOE Joint Genome Institute (JGI-PGF)"/>
            <person name="Lucas S."/>
            <person name="Copeland A."/>
            <person name="Lapidus A."/>
            <person name="Glavina del Rio T."/>
            <person name="Dalin E."/>
            <person name="Tice H."/>
            <person name="Bruce D."/>
            <person name="Goodwin L."/>
            <person name="Pitluck S."/>
            <person name="Kyrpides N."/>
            <person name="Mavromatis K."/>
            <person name="Ivanova N."/>
            <person name="Mikhailova N."/>
            <person name="Munk A.C."/>
            <person name="Brettin T."/>
            <person name="Detter J.C."/>
            <person name="Han C."/>
            <person name="Tapia R."/>
            <person name="Larimer F."/>
            <person name="Land M."/>
            <person name="Hauser L."/>
            <person name="Markowitz V."/>
            <person name="Cheng J.-F."/>
            <person name="Hugenholtz P."/>
            <person name="Woyke T."/>
            <person name="Wu D."/>
            <person name="Spring S."/>
            <person name="Klenk H.-P."/>
            <person name="Eisen J.A."/>
        </authorList>
    </citation>
    <scope>NUCLEOTIDE SEQUENCE [LARGE SCALE GENOMIC DNA]</scope>
    <source>
        <strain evidence="3">DSM 5692</strain>
    </source>
</reference>
<dbReference type="eggNOG" id="ENOG5032U1K">
    <property type="taxonomic scope" value="Bacteria"/>
</dbReference>
<dbReference type="Proteomes" id="UP000001052">
    <property type="component" value="Chromosome"/>
</dbReference>
<dbReference type="OrthoDB" id="9791302at2"/>
<protein>
    <recommendedName>
        <fullName evidence="4">DUF1634 domain-containing protein</fullName>
    </recommendedName>
</protein>
<dbReference type="EMBL" id="CP001734">
    <property type="protein sequence ID" value="ACV69403.1"/>
    <property type="molecule type" value="Genomic_DNA"/>
</dbReference>
<name>C8X4C9_DESRD</name>